<dbReference type="HOGENOM" id="CLU_089930_0_1_10"/>
<reference evidence="2" key="2">
    <citation type="submission" date="2011-02" db="EMBL/GenBank/DDBJ databases">
        <title>The complete genome of Pedobacter saltans DSM 12145.</title>
        <authorList>
            <consortium name="US DOE Joint Genome Institute (JGI-PGF)"/>
            <person name="Lucas S."/>
            <person name="Copeland A."/>
            <person name="Lapidus A."/>
            <person name="Bruce D."/>
            <person name="Goodwin L."/>
            <person name="Pitluck S."/>
            <person name="Kyrpides N."/>
            <person name="Mavromatis K."/>
            <person name="Pagani I."/>
            <person name="Ivanova N."/>
            <person name="Ovchinnikova G."/>
            <person name="Lu M."/>
            <person name="Detter J.C."/>
            <person name="Han C."/>
            <person name="Land M."/>
            <person name="Hauser L."/>
            <person name="Markowitz V."/>
            <person name="Cheng J.-F."/>
            <person name="Hugenholtz P."/>
            <person name="Woyke T."/>
            <person name="Wu D."/>
            <person name="Tindall B."/>
            <person name="Pomrenke H.G."/>
            <person name="Brambilla E."/>
            <person name="Klenk H.-P."/>
            <person name="Eisen J.A."/>
        </authorList>
    </citation>
    <scope>NUCLEOTIDE SEQUENCE [LARGE SCALE GENOMIC DNA]</scope>
    <source>
        <strain evidence="2">ATCC 51119 / DSM 12145 / JCM 21818 / LMG 10337 / NBRC 100064 / NCIMB 13643</strain>
    </source>
</reference>
<evidence type="ECO:0000313" key="1">
    <source>
        <dbReference type="EMBL" id="ADY51263.1"/>
    </source>
</evidence>
<dbReference type="RefSeq" id="WP_013631764.1">
    <property type="nucleotide sequence ID" value="NC_015177.1"/>
</dbReference>
<dbReference type="OrthoDB" id="6385145at2"/>
<accession>F0S8H9</accession>
<proteinExistence type="predicted"/>
<organism evidence="1 2">
    <name type="scientific">Pseudopedobacter saltans (strain ATCC 51119 / DSM 12145 / JCM 21818 / CCUG 39354 / LMG 10337 / NBRC 100064 / NCIMB 13643)</name>
    <name type="common">Pedobacter saltans</name>
    <dbReference type="NCBI Taxonomy" id="762903"/>
    <lineage>
        <taxon>Bacteria</taxon>
        <taxon>Pseudomonadati</taxon>
        <taxon>Bacteroidota</taxon>
        <taxon>Sphingobacteriia</taxon>
        <taxon>Sphingobacteriales</taxon>
        <taxon>Sphingobacteriaceae</taxon>
        <taxon>Pseudopedobacter</taxon>
    </lineage>
</organism>
<protein>
    <submittedName>
        <fullName evidence="1">Twin-arginine translocation pathway signal</fullName>
    </submittedName>
</protein>
<dbReference type="Pfam" id="PF13618">
    <property type="entry name" value="Gluconate_2-dh3"/>
    <property type="match status" value="1"/>
</dbReference>
<dbReference type="Proteomes" id="UP000000310">
    <property type="component" value="Chromosome"/>
</dbReference>
<dbReference type="AlphaFoldDB" id="F0S8H9"/>
<dbReference type="eggNOG" id="ENOG503134Z">
    <property type="taxonomic scope" value="Bacteria"/>
</dbReference>
<reference evidence="1 2" key="1">
    <citation type="journal article" date="2011" name="Stand. Genomic Sci.">
        <title>Complete genome sequence of the gliding, heparinolytic Pedobacter saltans type strain (113).</title>
        <authorList>
            <person name="Liolios K."/>
            <person name="Sikorski J."/>
            <person name="Lu M."/>
            <person name="Nolan M."/>
            <person name="Lapidus A."/>
            <person name="Lucas S."/>
            <person name="Hammon N."/>
            <person name="Deshpande S."/>
            <person name="Cheng J.F."/>
            <person name="Tapia R."/>
            <person name="Han C."/>
            <person name="Goodwin L."/>
            <person name="Pitluck S."/>
            <person name="Huntemann M."/>
            <person name="Ivanova N."/>
            <person name="Pagani I."/>
            <person name="Mavromatis K."/>
            <person name="Ovchinikova G."/>
            <person name="Pati A."/>
            <person name="Chen A."/>
            <person name="Palaniappan K."/>
            <person name="Land M."/>
            <person name="Hauser L."/>
            <person name="Brambilla E.M."/>
            <person name="Kotsyurbenko O."/>
            <person name="Rohde M."/>
            <person name="Tindall B.J."/>
            <person name="Abt B."/>
            <person name="Goker M."/>
            <person name="Detter J.C."/>
            <person name="Woyke T."/>
            <person name="Bristow J."/>
            <person name="Eisen J.A."/>
            <person name="Markowitz V."/>
            <person name="Hugenholtz P."/>
            <person name="Klenk H.P."/>
            <person name="Kyrpides N.C."/>
        </authorList>
    </citation>
    <scope>NUCLEOTIDE SEQUENCE [LARGE SCALE GENOMIC DNA]</scope>
    <source>
        <strain evidence="2">ATCC 51119 / DSM 12145 / JCM 21818 / LMG 10337 / NBRC 100064 / NCIMB 13643</strain>
    </source>
</reference>
<dbReference type="EMBL" id="CP002545">
    <property type="protein sequence ID" value="ADY51263.1"/>
    <property type="molecule type" value="Genomic_DNA"/>
</dbReference>
<gene>
    <name evidence="1" type="ordered locus">Pedsa_0687</name>
</gene>
<dbReference type="KEGG" id="psn:Pedsa_0687"/>
<dbReference type="STRING" id="762903.Pedsa_0687"/>
<name>F0S8H9_PSESL</name>
<keyword evidence="2" id="KW-1185">Reference proteome</keyword>
<dbReference type="InterPro" id="IPR027056">
    <property type="entry name" value="Gluconate_2DH_su3"/>
</dbReference>
<evidence type="ECO:0000313" key="2">
    <source>
        <dbReference type="Proteomes" id="UP000000310"/>
    </source>
</evidence>
<sequence length="185" mass="20864">MRRRDLLKSLVIFGVGSIINPINVWGCNMSLNDGHINEQHILLLDEIAETIIPRNKKVPGAKDAGVASFIASHIKDCYTVDERRHLIASILTINETANQRFKKPFARLGNKQKEELLKAFDKEATNNSDSKNIAYLNYTKLKNLIVFGFFTSELGATTCLRYLSIPGYYKGEIAYKKGDKAWALN</sequence>